<dbReference type="RefSeq" id="WP_185624578.1">
    <property type="nucleotide sequence ID" value="NZ_JABGBW010000007.1"/>
</dbReference>
<keyword evidence="2" id="KW-1185">Reference proteome</keyword>
<proteinExistence type="predicted"/>
<evidence type="ECO:0000313" key="2">
    <source>
        <dbReference type="Proteomes" id="UP000713904"/>
    </source>
</evidence>
<name>A0ABR6TMB1_9FIRM</name>
<organism evidence="1 2">
    <name type="scientific">Peptostreptococcus canis</name>
    <dbReference type="NCBI Taxonomy" id="1159213"/>
    <lineage>
        <taxon>Bacteria</taxon>
        <taxon>Bacillati</taxon>
        <taxon>Bacillota</taxon>
        <taxon>Clostridia</taxon>
        <taxon>Peptostreptococcales</taxon>
        <taxon>Peptostreptococcaceae</taxon>
        <taxon>Peptostreptococcus</taxon>
    </lineage>
</organism>
<comment type="caution">
    <text evidence="1">The sequence shown here is derived from an EMBL/GenBank/DDBJ whole genome shotgun (WGS) entry which is preliminary data.</text>
</comment>
<accession>A0ABR6TMB1</accession>
<protein>
    <submittedName>
        <fullName evidence="1">Uncharacterized protein</fullName>
    </submittedName>
</protein>
<gene>
    <name evidence="1" type="ORF">HLB29_07625</name>
</gene>
<dbReference type="Proteomes" id="UP000713904">
    <property type="component" value="Unassembled WGS sequence"/>
</dbReference>
<evidence type="ECO:0000313" key="1">
    <source>
        <dbReference type="EMBL" id="MBC2576556.1"/>
    </source>
</evidence>
<dbReference type="EMBL" id="JABGBW010000007">
    <property type="protein sequence ID" value="MBC2576556.1"/>
    <property type="molecule type" value="Genomic_DNA"/>
</dbReference>
<reference evidence="1 2" key="1">
    <citation type="submission" date="2020-05" db="EMBL/GenBank/DDBJ databases">
        <title>Draft genome of xy-202 and genomic insight in genome of the genus Peptostreptococcus.</title>
        <authorList>
            <person name="Zhang Z."/>
        </authorList>
    </citation>
    <scope>NUCLEOTIDE SEQUENCE [LARGE SCALE GENOMIC DNA]</scope>
    <source>
        <strain evidence="1 2">DSM 27025</strain>
    </source>
</reference>
<sequence>MKEKLLKDIKKAYDRNLNIEINFITKKGAGIACFSKSGLVDLKSSIVNFYDQDLKVDSLHITGWKVIENE</sequence>